<dbReference type="Proteomes" id="UP001234202">
    <property type="component" value="Unassembled WGS sequence"/>
</dbReference>
<keyword evidence="2" id="KW-1185">Reference proteome</keyword>
<name>A0ACC2XUE8_9TREE</name>
<evidence type="ECO:0000313" key="2">
    <source>
        <dbReference type="Proteomes" id="UP001234202"/>
    </source>
</evidence>
<comment type="caution">
    <text evidence="1">The sequence shown here is derived from an EMBL/GenBank/DDBJ whole genome shotgun (WGS) entry which is preliminary data.</text>
</comment>
<reference evidence="1" key="1">
    <citation type="submission" date="2023-04" db="EMBL/GenBank/DDBJ databases">
        <title>Draft Genome sequencing of Naganishia species isolated from polar environments using Oxford Nanopore Technology.</title>
        <authorList>
            <person name="Leo P."/>
            <person name="Venkateswaran K."/>
        </authorList>
    </citation>
    <scope>NUCLEOTIDE SEQUENCE</scope>
    <source>
        <strain evidence="1">DBVPG 5303</strain>
    </source>
</reference>
<protein>
    <submittedName>
        <fullName evidence="1">Uncharacterized protein</fullName>
    </submittedName>
</protein>
<gene>
    <name evidence="1" type="ORF">QFC24_001069</name>
</gene>
<organism evidence="1 2">
    <name type="scientific">Naganishia onofrii</name>
    <dbReference type="NCBI Taxonomy" id="1851511"/>
    <lineage>
        <taxon>Eukaryota</taxon>
        <taxon>Fungi</taxon>
        <taxon>Dikarya</taxon>
        <taxon>Basidiomycota</taxon>
        <taxon>Agaricomycotina</taxon>
        <taxon>Tremellomycetes</taxon>
        <taxon>Filobasidiales</taxon>
        <taxon>Filobasidiaceae</taxon>
        <taxon>Naganishia</taxon>
    </lineage>
</organism>
<proteinExistence type="predicted"/>
<dbReference type="EMBL" id="JASBWV010000002">
    <property type="protein sequence ID" value="KAJ9127659.1"/>
    <property type="molecule type" value="Genomic_DNA"/>
</dbReference>
<accession>A0ACC2XUE8</accession>
<sequence length="799" mass="84312">MLIDQPARRPTVFDILKQIHRMRGTQPSRNYVSEVSWRIREHFSPNLSLQQQVPTIVEPRMGDPSSRAARSVPSPSNSNLLDFTEPTRQTPLAVSPSSLLSTPIQPQRRGRPIRSSPAGAEATSPSRIAAGSTTSSALRVQESELQKPAPHSTASSNSSLHSKSPQPQLVTDIKKFTADFSDAFTPEVPDKLPHSGHTQPAGESLSASFGFDNSFDPSSSFSGSAQKLSPLRTSKSLQPGMGNGVDNSAAFEATISPPSPMQHAELAGAKTANPVSAAGVGSGYGQNSASAPSPDKSSFEDRYPTLERLHSDSSADFQLHTSPLLSPAVASDQASVSSSKPLRGKGMQRSMPSYHQASLTGGTYGEGHTPASDIPGGIPLPRSNQVTGTAFKMTESTMEHAASYSSDEVPARTPDESSLPDYVDMSSPIQEPTRGDSIPPMKEDLPAQEQEDIQQKIHAPARPNDLLTGDDIDLLTGDDDTALPFISMQPNRRPLNPSTSNKAPPPLTAKPPSLSLNSTTTQSRPGFPRAPSSIYDAQWSPVETAKADLVKSPLPQSMPASARPDLPGPHMPTVTSPIELSASKNPEVPATGKSFEALRQGYQQPSPNFQSSYNSKSSTYPLPNSRSLAVPSPFSDTPDRSSSVNAVASDIGAMALASAGPGSVHASSRNAVDGKKPPVASKPDQLKATGRTSSPNSLGASTDGLGRTRSMYTSGRPAGRTFNDNKSSLEAESDTTRRSAYAATSNNSETSVPADDAEDTGKRSVNALIAQWSRAGPPVQGTPVSALRSKPTIGTGRRL</sequence>
<evidence type="ECO:0000313" key="1">
    <source>
        <dbReference type="EMBL" id="KAJ9127659.1"/>
    </source>
</evidence>